<protein>
    <submittedName>
        <fullName evidence="1">Uncharacterized protein</fullName>
    </submittedName>
</protein>
<dbReference type="Proteomes" id="UP000295497">
    <property type="component" value="Chromosome"/>
</dbReference>
<evidence type="ECO:0000313" key="2">
    <source>
        <dbReference type="Proteomes" id="UP000295497"/>
    </source>
</evidence>
<name>A0A4P2QHR8_SORCE</name>
<accession>A0A4P2QHR8</accession>
<proteinExistence type="predicted"/>
<organism evidence="1 2">
    <name type="scientific">Sorangium cellulosum</name>
    <name type="common">Polyangium cellulosum</name>
    <dbReference type="NCBI Taxonomy" id="56"/>
    <lineage>
        <taxon>Bacteria</taxon>
        <taxon>Pseudomonadati</taxon>
        <taxon>Myxococcota</taxon>
        <taxon>Polyangia</taxon>
        <taxon>Polyangiales</taxon>
        <taxon>Polyangiaceae</taxon>
        <taxon>Sorangium</taxon>
    </lineage>
</organism>
<dbReference type="AlphaFoldDB" id="A0A4P2QHR8"/>
<reference evidence="1 2" key="1">
    <citation type="submission" date="2015-09" db="EMBL/GenBank/DDBJ databases">
        <title>Sorangium comparison.</title>
        <authorList>
            <person name="Zaburannyi N."/>
            <person name="Bunk B."/>
            <person name="Overmann J."/>
            <person name="Mueller R."/>
        </authorList>
    </citation>
    <scope>NUCLEOTIDE SEQUENCE [LARGE SCALE GENOMIC DNA]</scope>
    <source>
        <strain evidence="1 2">So ce836</strain>
    </source>
</reference>
<evidence type="ECO:0000313" key="1">
    <source>
        <dbReference type="EMBL" id="AUX29146.1"/>
    </source>
</evidence>
<sequence length="65" mass="7134">MLGDDQAVTGPDAYRAAYRTFAEAKIRDPESLSRDMLRARLVEELSELGAAYPAPRAPGGSPIWR</sequence>
<dbReference type="EMBL" id="CP012672">
    <property type="protein sequence ID" value="AUX29146.1"/>
    <property type="molecule type" value="Genomic_DNA"/>
</dbReference>
<gene>
    <name evidence="1" type="ORF">SOCE836_012340</name>
</gene>